<name>A0A8I6RA54_CIMLE</name>
<protein>
    <recommendedName>
        <fullName evidence="2">Chitin-binding type-2 domain-containing protein</fullName>
    </recommendedName>
</protein>
<feature type="signal peptide" evidence="1">
    <location>
        <begin position="1"/>
        <end position="17"/>
    </location>
</feature>
<dbReference type="InterPro" id="IPR002557">
    <property type="entry name" value="Chitin-bd_dom"/>
</dbReference>
<evidence type="ECO:0000313" key="3">
    <source>
        <dbReference type="EnsemblMetazoa" id="XP_014241413.1"/>
    </source>
</evidence>
<dbReference type="SUPFAM" id="SSF57625">
    <property type="entry name" value="Invertebrate chitin-binding proteins"/>
    <property type="match status" value="1"/>
</dbReference>
<organism evidence="3 4">
    <name type="scientific">Cimex lectularius</name>
    <name type="common">Bed bug</name>
    <name type="synonym">Acanthia lectularia</name>
    <dbReference type="NCBI Taxonomy" id="79782"/>
    <lineage>
        <taxon>Eukaryota</taxon>
        <taxon>Metazoa</taxon>
        <taxon>Ecdysozoa</taxon>
        <taxon>Arthropoda</taxon>
        <taxon>Hexapoda</taxon>
        <taxon>Insecta</taxon>
        <taxon>Pterygota</taxon>
        <taxon>Neoptera</taxon>
        <taxon>Paraneoptera</taxon>
        <taxon>Hemiptera</taxon>
        <taxon>Heteroptera</taxon>
        <taxon>Panheteroptera</taxon>
        <taxon>Cimicomorpha</taxon>
        <taxon>Cimicidae</taxon>
        <taxon>Cimex</taxon>
    </lineage>
</organism>
<dbReference type="GO" id="GO:0005576">
    <property type="term" value="C:extracellular region"/>
    <property type="evidence" value="ECO:0007669"/>
    <property type="project" value="InterPro"/>
</dbReference>
<dbReference type="RefSeq" id="XP_014241413.1">
    <property type="nucleotide sequence ID" value="XM_014385927.2"/>
</dbReference>
<evidence type="ECO:0000256" key="1">
    <source>
        <dbReference type="SAM" id="SignalP"/>
    </source>
</evidence>
<dbReference type="GO" id="GO:0008061">
    <property type="term" value="F:chitin binding"/>
    <property type="evidence" value="ECO:0007669"/>
    <property type="project" value="InterPro"/>
</dbReference>
<dbReference type="Proteomes" id="UP000494040">
    <property type="component" value="Unassembled WGS sequence"/>
</dbReference>
<dbReference type="SMART" id="SM00494">
    <property type="entry name" value="ChtBD2"/>
    <property type="match status" value="2"/>
</dbReference>
<dbReference type="GeneID" id="106662119"/>
<evidence type="ECO:0000313" key="4">
    <source>
        <dbReference type="Proteomes" id="UP000494040"/>
    </source>
</evidence>
<reference evidence="3" key="1">
    <citation type="submission" date="2022-01" db="UniProtKB">
        <authorList>
            <consortium name="EnsemblMetazoa"/>
        </authorList>
    </citation>
    <scope>IDENTIFICATION</scope>
</reference>
<dbReference type="EnsemblMetazoa" id="XM_014385927.2">
    <property type="protein sequence ID" value="XP_014241413.1"/>
    <property type="gene ID" value="LOC106662119"/>
</dbReference>
<keyword evidence="1" id="KW-0732">Signal</keyword>
<accession>A0A8I6RA54</accession>
<dbReference type="Gene3D" id="2.170.140.10">
    <property type="entry name" value="Chitin binding domain"/>
    <property type="match status" value="1"/>
</dbReference>
<proteinExistence type="predicted"/>
<dbReference type="OrthoDB" id="6597859at2759"/>
<dbReference type="AlphaFoldDB" id="A0A8I6RA54"/>
<feature type="chain" id="PRO_5035173452" description="Chitin-binding type-2 domain-containing protein" evidence="1">
    <location>
        <begin position="18"/>
        <end position="264"/>
    </location>
</feature>
<feature type="domain" description="Chitin-binding type-2" evidence="2">
    <location>
        <begin position="149"/>
        <end position="211"/>
    </location>
</feature>
<dbReference type="Pfam" id="PF01607">
    <property type="entry name" value="CBM_14"/>
    <property type="match status" value="1"/>
</dbReference>
<dbReference type="OMA" id="ILCTERN"/>
<dbReference type="InterPro" id="IPR036508">
    <property type="entry name" value="Chitin-bd_dom_sf"/>
</dbReference>
<keyword evidence="4" id="KW-1185">Reference proteome</keyword>
<sequence>MSKIIFIALLSVAGVLSLDECEHVGMYPGPSKKEFTVCSEVHGTLLKSVHSCCNETVFSPSQKKCVLPGLGVSVYSQMSTDDAVKLECLKPGLQCADCNTLQVCIEYVGYDRAVEVNPVLNITCNLDEVCQFKKGCVKLTEGGFCNLKPFECTDLGVFPDPFDCRKYYFCAKDQKREQVLTLPFLCPEEGGSFDVDSGNCGFPLDSEACKNKPLPFCEKELQMGAVGQGNVYYMCQKNEDGLLGPSMYRCPYGKKFDKDSYSCL</sequence>
<evidence type="ECO:0000259" key="2">
    <source>
        <dbReference type="PROSITE" id="PS50940"/>
    </source>
</evidence>
<dbReference type="KEGG" id="clec:106662119"/>
<dbReference type="PROSITE" id="PS50940">
    <property type="entry name" value="CHIT_BIND_II"/>
    <property type="match status" value="1"/>
</dbReference>